<evidence type="ECO:0000256" key="3">
    <source>
        <dbReference type="ARBA" id="ARBA00023082"/>
    </source>
</evidence>
<dbReference type="PROSITE" id="PS00716">
    <property type="entry name" value="SIGMA70_2"/>
    <property type="match status" value="1"/>
</dbReference>
<dbReference type="GO" id="GO:0009507">
    <property type="term" value="C:chloroplast"/>
    <property type="evidence" value="ECO:0007669"/>
    <property type="project" value="UniProtKB-SubCell"/>
</dbReference>
<evidence type="ECO:0000256" key="6">
    <source>
        <dbReference type="PIRNR" id="PIRNR000767"/>
    </source>
</evidence>
<dbReference type="InterPro" id="IPR009042">
    <property type="entry name" value="RNA_pol_sigma70_r1_2"/>
</dbReference>
<comment type="similarity">
    <text evidence="1 6">Belongs to the sigma-70 factor family.</text>
</comment>
<dbReference type="Pfam" id="PF00140">
    <property type="entry name" value="Sigma70_r1_2"/>
    <property type="match status" value="1"/>
</dbReference>
<dbReference type="InterPro" id="IPR007624">
    <property type="entry name" value="RNA_pol_sigma70_r3"/>
</dbReference>
<keyword evidence="6" id="KW-0934">Plastid</keyword>
<keyword evidence="3 6" id="KW-0731">Sigma factor</keyword>
<name>A0A6G6D2U5_ANTAG</name>
<protein>
    <recommendedName>
        <fullName evidence="6">RNA polymerase sigma factor</fullName>
    </recommendedName>
</protein>
<dbReference type="GO" id="GO:0006352">
    <property type="term" value="P:DNA-templated transcription initiation"/>
    <property type="evidence" value="ECO:0007669"/>
    <property type="project" value="UniProtKB-UniRule"/>
</dbReference>
<dbReference type="InterPro" id="IPR014284">
    <property type="entry name" value="RNA_pol_sigma-70_dom"/>
</dbReference>
<dbReference type="InterPro" id="IPR050239">
    <property type="entry name" value="Sigma-70_RNA_pol_init_factors"/>
</dbReference>
<dbReference type="InterPro" id="IPR036388">
    <property type="entry name" value="WH-like_DNA-bd_sf"/>
</dbReference>
<evidence type="ECO:0000259" key="7">
    <source>
        <dbReference type="PROSITE" id="PS00715"/>
    </source>
</evidence>
<dbReference type="Gene3D" id="1.10.10.10">
    <property type="entry name" value="Winged helix-like DNA-binding domain superfamily/Winged helix DNA-binding domain"/>
    <property type="match status" value="2"/>
</dbReference>
<sequence length="610" mass="67936">MAQAAIKPATVGSFFHLSDNGCGRWPVGVAAGPQKRASWRFVCCGQDVRVGFPSRRAGGRPVVKVDAVATENWIASDEAVAAAAAEQAMALARAAVKAARDVEALTARTMADFSLDCLDVQEEDEDLIDAFYDSKDILRLRLERARLSEMEKAGAVQTLPDEMDPRLADVDKFDLEWTESDLMALSNMSLLCDQSSLEAAEDACSGSQLDVELDTGKRLEDCESILPEVVVATDSRCSTRENVAVKSSRRKERVMKRERALAKAEKAAAAVATAASSRTKKTSITTDSAGDPVRTYLREIGRSRLLSAAEEVELSQGIQDLMKLEGVKRRLHEQMGREPTVAEWGRAVGMSIRPFENRLNRGQACKDKMVNSNLRLVVSIAKKYQGRGMAFQDLVQVGSIGLIRGAEKFDSTKGFKFSTYAHWWIRQAVTRAIADQSRMIRLPVHLFEVISRINKARKIVAQEHGRPATDAEVAELVGMSVEKLKLILRSTKGTQSMERPIGREGDSTVGELVADTETETPEDVISKRLFKHDLDVVMRTLSVREREVLRLRYGLDDGRMRTLEEIGHVFKVTRERIRQIETKAMRKLRQPDRHKVLLNYLEFASSNGRK</sequence>
<dbReference type="Pfam" id="PF04539">
    <property type="entry name" value="Sigma70_r3"/>
    <property type="match status" value="1"/>
</dbReference>
<evidence type="ECO:0000259" key="8">
    <source>
        <dbReference type="PROSITE" id="PS00716"/>
    </source>
</evidence>
<dbReference type="NCBIfam" id="TIGR02937">
    <property type="entry name" value="sigma70-ECF"/>
    <property type="match status" value="1"/>
</dbReference>
<keyword evidence="4 6" id="KW-0238">DNA-binding</keyword>
<dbReference type="EMBL" id="MN092720">
    <property type="protein sequence ID" value="QIE09852.1"/>
    <property type="molecule type" value="Genomic_DNA"/>
</dbReference>
<dbReference type="InterPro" id="IPR007627">
    <property type="entry name" value="RNA_pol_sigma70_r2"/>
</dbReference>
<reference evidence="9" key="1">
    <citation type="submission" date="2019-06" db="EMBL/GenBank/DDBJ databases">
        <authorList>
            <person name="Fu X."/>
            <person name="Zhang J."/>
            <person name="Zhang G."/>
            <person name="Liu Z."/>
            <person name="Chen Z."/>
        </authorList>
    </citation>
    <scope>NUCLEOTIDE SEQUENCE</scope>
</reference>
<dbReference type="PANTHER" id="PTHR30603:SF47">
    <property type="entry name" value="RNA POLYMERASE SIGMA FACTOR SIGD, CHLOROPLASTIC"/>
    <property type="match status" value="1"/>
</dbReference>
<feature type="domain" description="RNA polymerase sigma-70" evidence="8">
    <location>
        <begin position="562"/>
        <end position="588"/>
    </location>
</feature>
<dbReference type="Pfam" id="PF04545">
    <property type="entry name" value="Sigma70_r4"/>
    <property type="match status" value="1"/>
</dbReference>
<evidence type="ECO:0000256" key="5">
    <source>
        <dbReference type="ARBA" id="ARBA00023163"/>
    </source>
</evidence>
<evidence type="ECO:0000256" key="1">
    <source>
        <dbReference type="ARBA" id="ARBA00007788"/>
    </source>
</evidence>
<dbReference type="PROSITE" id="PS00715">
    <property type="entry name" value="SIGMA70_1"/>
    <property type="match status" value="1"/>
</dbReference>
<evidence type="ECO:0000256" key="2">
    <source>
        <dbReference type="ARBA" id="ARBA00023015"/>
    </source>
</evidence>
<keyword evidence="6" id="KW-0150">Chloroplast</keyword>
<comment type="subcellular location">
    <subcellularLocation>
        <location evidence="6">Plastid</location>
        <location evidence="6">Chloroplast</location>
    </subcellularLocation>
</comment>
<dbReference type="InterPro" id="IPR013325">
    <property type="entry name" value="RNA_pol_sigma_r2"/>
</dbReference>
<dbReference type="InterPro" id="IPR016262">
    <property type="entry name" value="RNA_pol_sigma_SigB/C/D/F"/>
</dbReference>
<dbReference type="InterPro" id="IPR007630">
    <property type="entry name" value="RNA_pol_sigma70_r4"/>
</dbReference>
<dbReference type="InterPro" id="IPR013324">
    <property type="entry name" value="RNA_pol_sigma_r3/r4-like"/>
</dbReference>
<proteinExistence type="inferred from homology"/>
<evidence type="ECO:0000256" key="4">
    <source>
        <dbReference type="ARBA" id="ARBA00023125"/>
    </source>
</evidence>
<evidence type="ECO:0000313" key="9">
    <source>
        <dbReference type="EMBL" id="QIE09852.1"/>
    </source>
</evidence>
<dbReference type="InterPro" id="IPR000943">
    <property type="entry name" value="RNA_pol_sigma70"/>
</dbReference>
<dbReference type="PRINTS" id="PR00046">
    <property type="entry name" value="SIGMA70FCT"/>
</dbReference>
<feature type="domain" description="RNA polymerase sigma-70" evidence="7">
    <location>
        <begin position="393"/>
        <end position="406"/>
    </location>
</feature>
<dbReference type="Gene3D" id="1.20.120.1810">
    <property type="match status" value="1"/>
</dbReference>
<gene>
    <name evidence="9" type="primary">SIG2A</name>
</gene>
<dbReference type="SUPFAM" id="SSF88659">
    <property type="entry name" value="Sigma3 and sigma4 domains of RNA polymerase sigma factors"/>
    <property type="match status" value="2"/>
</dbReference>
<keyword evidence="5 6" id="KW-0804">Transcription</keyword>
<dbReference type="GO" id="GO:0016987">
    <property type="term" value="F:sigma factor activity"/>
    <property type="evidence" value="ECO:0007669"/>
    <property type="project" value="UniProtKB-UniRule"/>
</dbReference>
<accession>A0A6G6D2U5</accession>
<dbReference type="PIRSF" id="PIRSF000767">
    <property type="entry name" value="RNA_pol_sigma_SigB/C/D"/>
    <property type="match status" value="1"/>
</dbReference>
<dbReference type="AlphaFoldDB" id="A0A6G6D2U5"/>
<keyword evidence="2 6" id="KW-0805">Transcription regulation</keyword>
<dbReference type="SUPFAM" id="SSF88946">
    <property type="entry name" value="Sigma2 domain of RNA polymerase sigma factors"/>
    <property type="match status" value="1"/>
</dbReference>
<reference evidence="9" key="2">
    <citation type="journal article" date="2020" name="Zhi Wu Fen Lei Xue Bao">
        <title>Insights into the origin and evolution of plant sigma factors.</title>
        <authorList>
            <person name="Fu X.-X."/>
            <person name="Zhang J."/>
            <person name="Zhang G.-Q."/>
            <person name="Liu Z.-J."/>
            <person name="Chen Z.-D."/>
        </authorList>
    </citation>
    <scope>NUCLEOTIDE SEQUENCE</scope>
</reference>
<dbReference type="GO" id="GO:0003677">
    <property type="term" value="F:DNA binding"/>
    <property type="evidence" value="ECO:0007669"/>
    <property type="project" value="UniProtKB-KW"/>
</dbReference>
<dbReference type="CDD" id="cd06171">
    <property type="entry name" value="Sigma70_r4"/>
    <property type="match status" value="1"/>
</dbReference>
<comment type="function">
    <text evidence="6">Sigma factors are initiation factors that promote the attachment of plastid-encoded RNA polymerase (PEP) to specific initiation sites and are then released.</text>
</comment>
<organism evidence="9">
    <name type="scientific">Anthoceros angustus</name>
    <name type="common">Hornwort</name>
    <name type="synonym">Anthoceros formosae</name>
    <dbReference type="NCBI Taxonomy" id="48387"/>
    <lineage>
        <taxon>Eukaryota</taxon>
        <taxon>Viridiplantae</taxon>
        <taxon>Streptophyta</taxon>
        <taxon>Embryophyta</taxon>
        <taxon>Anthocerotophyta</taxon>
        <taxon>Anthocerotopsida</taxon>
        <taxon>Anthocerotidae</taxon>
        <taxon>Anthocerotales</taxon>
        <taxon>Anthocerotaceae</taxon>
        <taxon>Anthoceros</taxon>
    </lineage>
</organism>
<dbReference type="PANTHER" id="PTHR30603">
    <property type="entry name" value="RNA POLYMERASE SIGMA FACTOR RPO"/>
    <property type="match status" value="1"/>
</dbReference>
<dbReference type="Pfam" id="PF04542">
    <property type="entry name" value="Sigma70_r2"/>
    <property type="match status" value="1"/>
</dbReference>